<dbReference type="RefSeq" id="WP_160632993.1">
    <property type="nucleotide sequence ID" value="NZ_WWNE01000006.1"/>
</dbReference>
<evidence type="ECO:0000313" key="2">
    <source>
        <dbReference type="Proteomes" id="UP000470771"/>
    </source>
</evidence>
<evidence type="ECO:0008006" key="3">
    <source>
        <dbReference type="Google" id="ProtNLM"/>
    </source>
</evidence>
<organism evidence="1 2">
    <name type="scientific">Acidiluteibacter ferrifornacis</name>
    <dbReference type="NCBI Taxonomy" id="2692424"/>
    <lineage>
        <taxon>Bacteria</taxon>
        <taxon>Pseudomonadati</taxon>
        <taxon>Bacteroidota</taxon>
        <taxon>Flavobacteriia</taxon>
        <taxon>Flavobacteriales</taxon>
        <taxon>Cryomorphaceae</taxon>
        <taxon>Acidiluteibacter</taxon>
    </lineage>
</organism>
<protein>
    <recommendedName>
        <fullName evidence="3">Outer membrane protein beta-barrel domain-containing protein</fullName>
    </recommendedName>
</protein>
<reference evidence="1 2" key="1">
    <citation type="submission" date="2019-12" db="EMBL/GenBank/DDBJ databases">
        <authorList>
            <person name="Zhao J."/>
        </authorList>
    </citation>
    <scope>NUCLEOTIDE SEQUENCE [LARGE SCALE GENOMIC DNA]</scope>
    <source>
        <strain evidence="1 2">S-15</strain>
    </source>
</reference>
<sequence length="243" mass="28213">MRVKTLLFFVSITFVICGYSQKDVTTFGVQLKPIVPMSIIGFDEEIIESNNVDFTLSAKTGFSFGMVARHGFSKMFSLEGGINFTRRNYDLLIQDGGQELSSDFGFISYDIPILALVYIQLGENSFLNTAFGASIDFFPSDLETWNEYYWQYTSREEWLVPSLLANVGYEYRTYKNGYIYIGASYHRPFFDIARTDVSYYRDGDSYNSLRYDALSTFNLDGSYLTLDFRYFFHEDPERKTKRK</sequence>
<comment type="caution">
    <text evidence="1">The sequence shown here is derived from an EMBL/GenBank/DDBJ whole genome shotgun (WGS) entry which is preliminary data.</text>
</comment>
<keyword evidence="2" id="KW-1185">Reference proteome</keyword>
<dbReference type="EMBL" id="WWNE01000006">
    <property type="protein sequence ID" value="NBG66048.1"/>
    <property type="molecule type" value="Genomic_DNA"/>
</dbReference>
<proteinExistence type="predicted"/>
<evidence type="ECO:0000313" key="1">
    <source>
        <dbReference type="EMBL" id="NBG66048.1"/>
    </source>
</evidence>
<gene>
    <name evidence="1" type="ORF">GQN54_07945</name>
</gene>
<accession>A0A6N9NH98</accession>
<name>A0A6N9NH98_9FLAO</name>
<dbReference type="AlphaFoldDB" id="A0A6N9NH98"/>
<dbReference type="Proteomes" id="UP000470771">
    <property type="component" value="Unassembled WGS sequence"/>
</dbReference>